<gene>
    <name evidence="1" type="ORF">TRAVEDRAFT_104831</name>
</gene>
<reference evidence="2" key="1">
    <citation type="journal article" date="2012" name="Science">
        <title>The Paleozoic origin of enzymatic lignin decomposition reconstructed from 31 fungal genomes.</title>
        <authorList>
            <person name="Floudas D."/>
            <person name="Binder M."/>
            <person name="Riley R."/>
            <person name="Barry K."/>
            <person name="Blanchette R.A."/>
            <person name="Henrissat B."/>
            <person name="Martinez A.T."/>
            <person name="Otillar R."/>
            <person name="Spatafora J.W."/>
            <person name="Yadav J.S."/>
            <person name="Aerts A."/>
            <person name="Benoit I."/>
            <person name="Boyd A."/>
            <person name="Carlson A."/>
            <person name="Copeland A."/>
            <person name="Coutinho P.M."/>
            <person name="de Vries R.P."/>
            <person name="Ferreira P."/>
            <person name="Findley K."/>
            <person name="Foster B."/>
            <person name="Gaskell J."/>
            <person name="Glotzer D."/>
            <person name="Gorecki P."/>
            <person name="Heitman J."/>
            <person name="Hesse C."/>
            <person name="Hori C."/>
            <person name="Igarashi K."/>
            <person name="Jurgens J.A."/>
            <person name="Kallen N."/>
            <person name="Kersten P."/>
            <person name="Kohler A."/>
            <person name="Kuees U."/>
            <person name="Kumar T.K.A."/>
            <person name="Kuo A."/>
            <person name="LaButti K."/>
            <person name="Larrondo L.F."/>
            <person name="Lindquist E."/>
            <person name="Ling A."/>
            <person name="Lombard V."/>
            <person name="Lucas S."/>
            <person name="Lundell T."/>
            <person name="Martin R."/>
            <person name="McLaughlin D.J."/>
            <person name="Morgenstern I."/>
            <person name="Morin E."/>
            <person name="Murat C."/>
            <person name="Nagy L.G."/>
            <person name="Nolan M."/>
            <person name="Ohm R.A."/>
            <person name="Patyshakuliyeva A."/>
            <person name="Rokas A."/>
            <person name="Ruiz-Duenas F.J."/>
            <person name="Sabat G."/>
            <person name="Salamov A."/>
            <person name="Samejima M."/>
            <person name="Schmutz J."/>
            <person name="Slot J.C."/>
            <person name="St John F."/>
            <person name="Stenlid J."/>
            <person name="Sun H."/>
            <person name="Sun S."/>
            <person name="Syed K."/>
            <person name="Tsang A."/>
            <person name="Wiebenga A."/>
            <person name="Young D."/>
            <person name="Pisabarro A."/>
            <person name="Eastwood D.C."/>
            <person name="Martin F."/>
            <person name="Cullen D."/>
            <person name="Grigoriev I.V."/>
            <person name="Hibbett D.S."/>
        </authorList>
    </citation>
    <scope>NUCLEOTIDE SEQUENCE [LARGE SCALE GENOMIC DNA]</scope>
    <source>
        <strain evidence="2">FP-101664</strain>
    </source>
</reference>
<evidence type="ECO:0008006" key="3">
    <source>
        <dbReference type="Google" id="ProtNLM"/>
    </source>
</evidence>
<protein>
    <recommendedName>
        <fullName evidence="3">hAT-like transposase RNase-H fold domain-containing protein</fullName>
    </recommendedName>
</protein>
<dbReference type="Proteomes" id="UP000054317">
    <property type="component" value="Unassembled WGS sequence"/>
</dbReference>
<keyword evidence="2" id="KW-1185">Reference proteome</keyword>
<dbReference type="OrthoDB" id="2748837at2759"/>
<evidence type="ECO:0000313" key="2">
    <source>
        <dbReference type="Proteomes" id="UP000054317"/>
    </source>
</evidence>
<dbReference type="RefSeq" id="XP_008045761.1">
    <property type="nucleotide sequence ID" value="XM_008047570.1"/>
</dbReference>
<dbReference type="EMBL" id="JH711831">
    <property type="protein sequence ID" value="EIW51357.1"/>
    <property type="molecule type" value="Genomic_DNA"/>
</dbReference>
<dbReference type="KEGG" id="tvs:TRAVEDRAFT_104831"/>
<dbReference type="OMA" id="NDLANCI"/>
<name>R7S702_TRAVS</name>
<evidence type="ECO:0000313" key="1">
    <source>
        <dbReference type="EMBL" id="EIW51357.1"/>
    </source>
</evidence>
<feature type="non-terminal residue" evidence="1">
    <location>
        <position position="70"/>
    </location>
</feature>
<dbReference type="AlphaFoldDB" id="R7S702"/>
<sequence>QMLGVACDNASPNDVMVDILGDHLDAFEGSLGRVRCFAHVINLVVKTLLRQFDVPAKAKAQGAADAEDDE</sequence>
<organism evidence="1 2">
    <name type="scientific">Trametes versicolor (strain FP-101664)</name>
    <name type="common">White-rot fungus</name>
    <name type="synonym">Coriolus versicolor</name>
    <dbReference type="NCBI Taxonomy" id="717944"/>
    <lineage>
        <taxon>Eukaryota</taxon>
        <taxon>Fungi</taxon>
        <taxon>Dikarya</taxon>
        <taxon>Basidiomycota</taxon>
        <taxon>Agaricomycotina</taxon>
        <taxon>Agaricomycetes</taxon>
        <taxon>Polyporales</taxon>
        <taxon>Polyporaceae</taxon>
        <taxon>Trametes</taxon>
    </lineage>
</organism>
<proteinExistence type="predicted"/>
<accession>R7S702</accession>
<dbReference type="GeneID" id="19406705"/>
<feature type="non-terminal residue" evidence="1">
    <location>
        <position position="1"/>
    </location>
</feature>